<dbReference type="PROSITE" id="PS50222">
    <property type="entry name" value="EF_HAND_2"/>
    <property type="match status" value="1"/>
</dbReference>
<reference evidence="3 4" key="1">
    <citation type="submission" date="2020-08" db="EMBL/GenBank/DDBJ databases">
        <title>Genomic Encyclopedia of Type Strains, Phase IV (KMG-IV): sequencing the most valuable type-strain genomes for metagenomic binning, comparative biology and taxonomic classification.</title>
        <authorList>
            <person name="Goeker M."/>
        </authorList>
    </citation>
    <scope>NUCLEOTIDE SEQUENCE [LARGE SCALE GENOMIC DNA]</scope>
    <source>
        <strain evidence="3 4">DSM 26287</strain>
    </source>
</reference>
<dbReference type="SUPFAM" id="SSF47473">
    <property type="entry name" value="EF-hand"/>
    <property type="match status" value="1"/>
</dbReference>
<accession>A0A7X0NKA0</accession>
<keyword evidence="1" id="KW-0732">Signal</keyword>
<gene>
    <name evidence="3" type="ORF">HNQ55_003509</name>
</gene>
<evidence type="ECO:0000313" key="4">
    <source>
        <dbReference type="Proteomes" id="UP000537141"/>
    </source>
</evidence>
<dbReference type="GO" id="GO:0005509">
    <property type="term" value="F:calcium ion binding"/>
    <property type="evidence" value="ECO:0007669"/>
    <property type="project" value="InterPro"/>
</dbReference>
<dbReference type="InterPro" id="IPR018247">
    <property type="entry name" value="EF_Hand_1_Ca_BS"/>
</dbReference>
<dbReference type="Proteomes" id="UP000537141">
    <property type="component" value="Unassembled WGS sequence"/>
</dbReference>
<dbReference type="PROSITE" id="PS00018">
    <property type="entry name" value="EF_HAND_1"/>
    <property type="match status" value="1"/>
</dbReference>
<name>A0A7X0NKA0_9GAMM</name>
<proteinExistence type="predicted"/>
<protein>
    <recommendedName>
        <fullName evidence="2">EF-hand domain-containing protein</fullName>
    </recommendedName>
</protein>
<dbReference type="RefSeq" id="WP_184426586.1">
    <property type="nucleotide sequence ID" value="NZ_AP027362.1"/>
</dbReference>
<dbReference type="InterPro" id="IPR011992">
    <property type="entry name" value="EF-hand-dom_pair"/>
</dbReference>
<feature type="chain" id="PRO_5031021667" description="EF-hand domain-containing protein" evidence="1">
    <location>
        <begin position="24"/>
        <end position="93"/>
    </location>
</feature>
<evidence type="ECO:0000256" key="1">
    <source>
        <dbReference type="SAM" id="SignalP"/>
    </source>
</evidence>
<dbReference type="AlphaFoldDB" id="A0A7X0NKA0"/>
<evidence type="ECO:0000259" key="2">
    <source>
        <dbReference type="PROSITE" id="PS50222"/>
    </source>
</evidence>
<dbReference type="InterPro" id="IPR002048">
    <property type="entry name" value="EF_hand_dom"/>
</dbReference>
<feature type="domain" description="EF-hand" evidence="2">
    <location>
        <begin position="33"/>
        <end position="68"/>
    </location>
</feature>
<sequence>MFNLKKVSLVVVGSLVTAFYVSANEPENTATEASNVDLTQLLSQYDKDGNGLLSKAEVAASKHKILLENFDDIDTNNDETLSHSELSSFKLDN</sequence>
<keyword evidence="4" id="KW-1185">Reference proteome</keyword>
<feature type="signal peptide" evidence="1">
    <location>
        <begin position="1"/>
        <end position="23"/>
    </location>
</feature>
<evidence type="ECO:0000313" key="3">
    <source>
        <dbReference type="EMBL" id="MBB6544973.1"/>
    </source>
</evidence>
<comment type="caution">
    <text evidence="3">The sequence shown here is derived from an EMBL/GenBank/DDBJ whole genome shotgun (WGS) entry which is preliminary data.</text>
</comment>
<organism evidence="3 4">
    <name type="scientific">Thalassotalea piscium</name>
    <dbReference type="NCBI Taxonomy" id="1230533"/>
    <lineage>
        <taxon>Bacteria</taxon>
        <taxon>Pseudomonadati</taxon>
        <taxon>Pseudomonadota</taxon>
        <taxon>Gammaproteobacteria</taxon>
        <taxon>Alteromonadales</taxon>
        <taxon>Colwelliaceae</taxon>
        <taxon>Thalassotalea</taxon>
    </lineage>
</organism>
<dbReference type="EMBL" id="JACHHU010000042">
    <property type="protein sequence ID" value="MBB6544973.1"/>
    <property type="molecule type" value="Genomic_DNA"/>
</dbReference>
<dbReference type="Gene3D" id="1.10.238.10">
    <property type="entry name" value="EF-hand"/>
    <property type="match status" value="1"/>
</dbReference>